<dbReference type="OrthoDB" id="10592945at2759"/>
<dbReference type="EMBL" id="FJOG01000004">
    <property type="protein sequence ID" value="CZR54101.1"/>
    <property type="molecule type" value="Genomic_DNA"/>
</dbReference>
<feature type="region of interest" description="Disordered" evidence="1">
    <location>
        <begin position="29"/>
        <end position="102"/>
    </location>
</feature>
<keyword evidence="3" id="KW-1185">Reference proteome</keyword>
<sequence length="258" mass="28296">MASARRSRGQIFGWRPGIAEQPVPTIESYLVAAKSSPPGESPGQCEEGQQPPLPDIDRPTQYQPPLDSTGRCPGSEGYDGPGGSSQNPYGPGLGLIQPSPSTPGRLVDQINRPRLLKLKPFTYKVIGEADEMVQSDWENVLKHIMPGGGGGNMTMFSATFPRSAEDPLLQLSRLTKFNKITQIFRPREELVGSKRGGGSDLAPEFRETLGHLYIVIKGWARGYANTPQLENDQEVIKNNPEVGYSKVQERGRLESRCH</sequence>
<protein>
    <submittedName>
        <fullName evidence="2">Uncharacterized protein</fullName>
    </submittedName>
</protein>
<evidence type="ECO:0000256" key="1">
    <source>
        <dbReference type="SAM" id="MobiDB-lite"/>
    </source>
</evidence>
<dbReference type="STRING" id="576137.A0A1L7WMV9"/>
<dbReference type="Gene3D" id="3.40.50.300">
    <property type="entry name" value="P-loop containing nucleotide triphosphate hydrolases"/>
    <property type="match status" value="1"/>
</dbReference>
<dbReference type="SUPFAM" id="SSF52540">
    <property type="entry name" value="P-loop containing nucleoside triphosphate hydrolases"/>
    <property type="match status" value="1"/>
</dbReference>
<dbReference type="InterPro" id="IPR027417">
    <property type="entry name" value="P-loop_NTPase"/>
</dbReference>
<dbReference type="Proteomes" id="UP000184330">
    <property type="component" value="Unassembled WGS sequence"/>
</dbReference>
<name>A0A1L7WMV9_9HELO</name>
<organism evidence="2 3">
    <name type="scientific">Phialocephala subalpina</name>
    <dbReference type="NCBI Taxonomy" id="576137"/>
    <lineage>
        <taxon>Eukaryota</taxon>
        <taxon>Fungi</taxon>
        <taxon>Dikarya</taxon>
        <taxon>Ascomycota</taxon>
        <taxon>Pezizomycotina</taxon>
        <taxon>Leotiomycetes</taxon>
        <taxon>Helotiales</taxon>
        <taxon>Mollisiaceae</taxon>
        <taxon>Phialocephala</taxon>
        <taxon>Phialocephala fortinii species complex</taxon>
    </lineage>
</organism>
<accession>A0A1L7WMV9</accession>
<dbReference type="AlphaFoldDB" id="A0A1L7WMV9"/>
<reference evidence="2 3" key="1">
    <citation type="submission" date="2016-03" db="EMBL/GenBank/DDBJ databases">
        <authorList>
            <person name="Ploux O."/>
        </authorList>
    </citation>
    <scope>NUCLEOTIDE SEQUENCE [LARGE SCALE GENOMIC DNA]</scope>
    <source>
        <strain evidence="2 3">UAMH 11012</strain>
    </source>
</reference>
<evidence type="ECO:0000313" key="2">
    <source>
        <dbReference type="EMBL" id="CZR54101.1"/>
    </source>
</evidence>
<gene>
    <name evidence="2" type="ORF">PAC_03984</name>
</gene>
<proteinExistence type="predicted"/>
<evidence type="ECO:0000313" key="3">
    <source>
        <dbReference type="Proteomes" id="UP000184330"/>
    </source>
</evidence>